<feature type="region of interest" description="Disordered" evidence="1">
    <location>
        <begin position="136"/>
        <end position="170"/>
    </location>
</feature>
<evidence type="ECO:0000256" key="1">
    <source>
        <dbReference type="SAM" id="MobiDB-lite"/>
    </source>
</evidence>
<protein>
    <submittedName>
        <fullName evidence="2">Uncharacterized protein</fullName>
    </submittedName>
</protein>
<reference evidence="2" key="1">
    <citation type="submission" date="2021-05" db="EMBL/GenBank/DDBJ databases">
        <title>Complete genome sequence of the cellulolytic planctomycete Telmatocola sphagniphila SP2T and characterization of the first cellulase from planctomycetes.</title>
        <authorList>
            <person name="Rakitin A.L."/>
            <person name="Beletsky A.V."/>
            <person name="Naumoff D.G."/>
            <person name="Kulichevskaya I.S."/>
            <person name="Mardanov A.V."/>
            <person name="Ravin N.V."/>
            <person name="Dedysh S.N."/>
        </authorList>
    </citation>
    <scope>NUCLEOTIDE SEQUENCE</scope>
    <source>
        <strain evidence="2">SP2T</strain>
    </source>
</reference>
<organism evidence="2 3">
    <name type="scientific">Telmatocola sphagniphila</name>
    <dbReference type="NCBI Taxonomy" id="1123043"/>
    <lineage>
        <taxon>Bacteria</taxon>
        <taxon>Pseudomonadati</taxon>
        <taxon>Planctomycetota</taxon>
        <taxon>Planctomycetia</taxon>
        <taxon>Gemmatales</taxon>
        <taxon>Gemmataceae</taxon>
    </lineage>
</organism>
<accession>A0A8E6EYI7</accession>
<dbReference type="AlphaFoldDB" id="A0A8E6EYI7"/>
<dbReference type="Proteomes" id="UP000676194">
    <property type="component" value="Chromosome"/>
</dbReference>
<name>A0A8E6EYI7_9BACT</name>
<evidence type="ECO:0000313" key="3">
    <source>
        <dbReference type="Proteomes" id="UP000676194"/>
    </source>
</evidence>
<proteinExistence type="predicted"/>
<gene>
    <name evidence="2" type="ORF">KIH39_00380</name>
</gene>
<feature type="compositionally biased region" description="Basic and acidic residues" evidence="1">
    <location>
        <begin position="161"/>
        <end position="170"/>
    </location>
</feature>
<dbReference type="RefSeq" id="WP_213497303.1">
    <property type="nucleotide sequence ID" value="NZ_CP074694.1"/>
</dbReference>
<sequence length="170" mass="19558">MSDTIKNFRPEDLETDDRFPSGSWIGFFVDKRLPGKHQMELDLAFSKGVIRGEGRDRVGEFILTGRYTLEDGKAYWTKKYLKAHDVFYDGYNEGKGIWGVWNLTDYGQLYKGGFHIWPKGMPDPTELKLTAHEDIPEENPIWIPDEELVPVGGGPEEEDEPWKKSSPHPE</sequence>
<keyword evidence="3" id="KW-1185">Reference proteome</keyword>
<dbReference type="EMBL" id="CP074694">
    <property type="protein sequence ID" value="QVL32411.1"/>
    <property type="molecule type" value="Genomic_DNA"/>
</dbReference>
<evidence type="ECO:0000313" key="2">
    <source>
        <dbReference type="EMBL" id="QVL32411.1"/>
    </source>
</evidence>
<dbReference type="KEGG" id="tsph:KIH39_00380"/>